<name>A0ACB7SXX3_HYAAI</name>
<organism evidence="1 2">
    <name type="scientific">Hyalomma asiaticum</name>
    <name type="common">Tick</name>
    <dbReference type="NCBI Taxonomy" id="266040"/>
    <lineage>
        <taxon>Eukaryota</taxon>
        <taxon>Metazoa</taxon>
        <taxon>Ecdysozoa</taxon>
        <taxon>Arthropoda</taxon>
        <taxon>Chelicerata</taxon>
        <taxon>Arachnida</taxon>
        <taxon>Acari</taxon>
        <taxon>Parasitiformes</taxon>
        <taxon>Ixodida</taxon>
        <taxon>Ixodoidea</taxon>
        <taxon>Ixodidae</taxon>
        <taxon>Hyalomminae</taxon>
        <taxon>Hyalomma</taxon>
    </lineage>
</organism>
<sequence>MDTGVVGIVNPNFSLPGDQQEQQQQQGGGATRDSDTKDASTMTPNQQAVPQQNGVLEEGEFELYQTCGSSGREFNLGRLLGRMRPSSSSSTSAVQVKAEVSDALLKKPSAVYSATASIVSKLAAWMDRKGSATLTSGKGKGGNAEGNSRDADTQTEAGEHEQGPPFEDVPL</sequence>
<protein>
    <submittedName>
        <fullName evidence="1">Uncharacterized protein</fullName>
    </submittedName>
</protein>
<dbReference type="EMBL" id="CM023482">
    <property type="protein sequence ID" value="KAH6938614.1"/>
    <property type="molecule type" value="Genomic_DNA"/>
</dbReference>
<evidence type="ECO:0000313" key="1">
    <source>
        <dbReference type="EMBL" id="KAH6938614.1"/>
    </source>
</evidence>
<gene>
    <name evidence="1" type="ORF">HPB50_011142</name>
</gene>
<accession>A0ACB7SXX3</accession>
<evidence type="ECO:0000313" key="2">
    <source>
        <dbReference type="Proteomes" id="UP000821845"/>
    </source>
</evidence>
<proteinExistence type="predicted"/>
<comment type="caution">
    <text evidence="1">The sequence shown here is derived from an EMBL/GenBank/DDBJ whole genome shotgun (WGS) entry which is preliminary data.</text>
</comment>
<keyword evidence="2" id="KW-1185">Reference proteome</keyword>
<reference evidence="1" key="1">
    <citation type="submission" date="2020-05" db="EMBL/GenBank/DDBJ databases">
        <title>Large-scale comparative analyses of tick genomes elucidate their genetic diversity and vector capacities.</title>
        <authorList>
            <person name="Jia N."/>
            <person name="Wang J."/>
            <person name="Shi W."/>
            <person name="Du L."/>
            <person name="Sun Y."/>
            <person name="Zhan W."/>
            <person name="Jiang J."/>
            <person name="Wang Q."/>
            <person name="Zhang B."/>
            <person name="Ji P."/>
            <person name="Sakyi L.B."/>
            <person name="Cui X."/>
            <person name="Yuan T."/>
            <person name="Jiang B."/>
            <person name="Yang W."/>
            <person name="Lam T.T.-Y."/>
            <person name="Chang Q."/>
            <person name="Ding S."/>
            <person name="Wang X."/>
            <person name="Zhu J."/>
            <person name="Ruan X."/>
            <person name="Zhao L."/>
            <person name="Wei J."/>
            <person name="Que T."/>
            <person name="Du C."/>
            <person name="Cheng J."/>
            <person name="Dai P."/>
            <person name="Han X."/>
            <person name="Huang E."/>
            <person name="Gao Y."/>
            <person name="Liu J."/>
            <person name="Shao H."/>
            <person name="Ye R."/>
            <person name="Li L."/>
            <person name="Wei W."/>
            <person name="Wang X."/>
            <person name="Wang C."/>
            <person name="Yang T."/>
            <person name="Huo Q."/>
            <person name="Li W."/>
            <person name="Guo W."/>
            <person name="Chen H."/>
            <person name="Zhou L."/>
            <person name="Ni X."/>
            <person name="Tian J."/>
            <person name="Zhou Y."/>
            <person name="Sheng Y."/>
            <person name="Liu T."/>
            <person name="Pan Y."/>
            <person name="Xia L."/>
            <person name="Li J."/>
            <person name="Zhao F."/>
            <person name="Cao W."/>
        </authorList>
    </citation>
    <scope>NUCLEOTIDE SEQUENCE</scope>
    <source>
        <strain evidence="1">Hyas-2018</strain>
    </source>
</reference>
<dbReference type="Proteomes" id="UP000821845">
    <property type="component" value="Chromosome 2"/>
</dbReference>